<evidence type="ECO:0000313" key="1">
    <source>
        <dbReference type="EMBL" id="MET4570471.1"/>
    </source>
</evidence>
<dbReference type="RefSeq" id="WP_354551529.1">
    <property type="nucleotide sequence ID" value="NZ_JBEPSD010000003.1"/>
</dbReference>
<evidence type="ECO:0000313" key="2">
    <source>
        <dbReference type="Proteomes" id="UP001549251"/>
    </source>
</evidence>
<comment type="caution">
    <text evidence="1">The sequence shown here is derived from an EMBL/GenBank/DDBJ whole genome shotgun (WGS) entry which is preliminary data.</text>
</comment>
<accession>A0ABV2PZL7</accession>
<organism evidence="1 2">
    <name type="scientific">Rhodanobacter soli</name>
    <dbReference type="NCBI Taxonomy" id="590609"/>
    <lineage>
        <taxon>Bacteria</taxon>
        <taxon>Pseudomonadati</taxon>
        <taxon>Pseudomonadota</taxon>
        <taxon>Gammaproteobacteria</taxon>
        <taxon>Lysobacterales</taxon>
        <taxon>Rhodanobacteraceae</taxon>
        <taxon>Rhodanobacter</taxon>
    </lineage>
</organism>
<proteinExistence type="predicted"/>
<dbReference type="EMBL" id="JBEPSD010000003">
    <property type="protein sequence ID" value="MET4570471.1"/>
    <property type="molecule type" value="Genomic_DNA"/>
</dbReference>
<sequence>MKNQQFAHFQMNVIFIRLPGSHPLAARITGLILIQVARPAGWEKQSDEKRQATQ</sequence>
<protein>
    <recommendedName>
        <fullName evidence="3">Transposase</fullName>
    </recommendedName>
</protein>
<keyword evidence="2" id="KW-1185">Reference proteome</keyword>
<evidence type="ECO:0008006" key="3">
    <source>
        <dbReference type="Google" id="ProtNLM"/>
    </source>
</evidence>
<gene>
    <name evidence="1" type="ORF">ABIE04_002850</name>
</gene>
<name>A0ABV2PZL7_9GAMM</name>
<dbReference type="Proteomes" id="UP001549251">
    <property type="component" value="Unassembled WGS sequence"/>
</dbReference>
<reference evidence="1 2" key="1">
    <citation type="submission" date="2024-06" db="EMBL/GenBank/DDBJ databases">
        <title>Sorghum-associated microbial communities from plants grown in Nebraska, USA.</title>
        <authorList>
            <person name="Schachtman D."/>
        </authorList>
    </citation>
    <scope>NUCLEOTIDE SEQUENCE [LARGE SCALE GENOMIC DNA]</scope>
    <source>
        <strain evidence="1 2">1757</strain>
    </source>
</reference>